<reference evidence="2" key="1">
    <citation type="submission" date="2020-02" db="EMBL/GenBank/DDBJ databases">
        <authorList>
            <person name="Meier V. D."/>
        </authorList>
    </citation>
    <scope>NUCLEOTIDE SEQUENCE</scope>
    <source>
        <strain evidence="2">AVDCRST_MAG08</strain>
    </source>
</reference>
<feature type="non-terminal residue" evidence="2">
    <location>
        <position position="1"/>
    </location>
</feature>
<keyword evidence="1" id="KW-0472">Membrane</keyword>
<dbReference type="AlphaFoldDB" id="A0A6J4JRQ4"/>
<protein>
    <submittedName>
        <fullName evidence="2">Uncharacterized protein</fullName>
    </submittedName>
</protein>
<keyword evidence="1" id="KW-1133">Transmembrane helix</keyword>
<organism evidence="2">
    <name type="scientific">uncultured Acetobacteraceae bacterium</name>
    <dbReference type="NCBI Taxonomy" id="169975"/>
    <lineage>
        <taxon>Bacteria</taxon>
        <taxon>Pseudomonadati</taxon>
        <taxon>Pseudomonadota</taxon>
        <taxon>Alphaproteobacteria</taxon>
        <taxon>Acetobacterales</taxon>
        <taxon>Acetobacteraceae</taxon>
        <taxon>environmental samples</taxon>
    </lineage>
</organism>
<accession>A0A6J4JRQ4</accession>
<dbReference type="EMBL" id="CADCTG010000331">
    <property type="protein sequence ID" value="CAA9285774.1"/>
    <property type="molecule type" value="Genomic_DNA"/>
</dbReference>
<evidence type="ECO:0000313" key="2">
    <source>
        <dbReference type="EMBL" id="CAA9285774.1"/>
    </source>
</evidence>
<proteinExistence type="predicted"/>
<sequence length="82" mass="8423">RRRPAGPRASAAPRWPAAAGAALVWALTAPYLPPAGHLFMALTILPIYGLPPLVAALSMRQAKFGARREGSALGGGGSPPRV</sequence>
<evidence type="ECO:0000256" key="1">
    <source>
        <dbReference type="SAM" id="Phobius"/>
    </source>
</evidence>
<name>A0A6J4JRQ4_9PROT</name>
<feature type="transmembrane region" description="Helical" evidence="1">
    <location>
        <begin position="12"/>
        <end position="32"/>
    </location>
</feature>
<gene>
    <name evidence="2" type="ORF">AVDCRST_MAG08-4193</name>
</gene>
<feature type="transmembrane region" description="Helical" evidence="1">
    <location>
        <begin position="38"/>
        <end position="58"/>
    </location>
</feature>
<keyword evidence="1" id="KW-0812">Transmembrane</keyword>